<evidence type="ECO:0000313" key="1">
    <source>
        <dbReference type="EMBL" id="CAH1641492.1"/>
    </source>
</evidence>
<dbReference type="EMBL" id="LR824554">
    <property type="protein sequence ID" value="CAH1641492.1"/>
    <property type="molecule type" value="Genomic_DNA"/>
</dbReference>
<accession>A0A9P0I4Z7</accession>
<name>A0A9P0I4Z7_SPOLI</name>
<organism evidence="1 2">
    <name type="scientific">Spodoptera littoralis</name>
    <name type="common">Egyptian cotton leafworm</name>
    <dbReference type="NCBI Taxonomy" id="7109"/>
    <lineage>
        <taxon>Eukaryota</taxon>
        <taxon>Metazoa</taxon>
        <taxon>Ecdysozoa</taxon>
        <taxon>Arthropoda</taxon>
        <taxon>Hexapoda</taxon>
        <taxon>Insecta</taxon>
        <taxon>Pterygota</taxon>
        <taxon>Neoptera</taxon>
        <taxon>Endopterygota</taxon>
        <taxon>Lepidoptera</taxon>
        <taxon>Glossata</taxon>
        <taxon>Ditrysia</taxon>
        <taxon>Noctuoidea</taxon>
        <taxon>Noctuidae</taxon>
        <taxon>Amphipyrinae</taxon>
        <taxon>Spodoptera</taxon>
    </lineage>
</organism>
<keyword evidence="2" id="KW-1185">Reference proteome</keyword>
<gene>
    <name evidence="1" type="ORF">SPLIT_LOCUS6848</name>
</gene>
<dbReference type="AlphaFoldDB" id="A0A9P0I4Z7"/>
<sequence length="166" mass="19008">MRTLKDHLAVIAQNQSRVWITKLELQCTINSTKSKATGFSPLELLIGKLGSVPAVERMCVLSNPIDRDTIRAYAVIRMTEQSSKNKERFDSKCAKLKLLQPGDFVVYKDAQRSSNKLDPKYLGPYQIVKTLDNDRYELRSLSPGQKKNRNISRITYSWLVPQQYAE</sequence>
<proteinExistence type="predicted"/>
<dbReference type="Proteomes" id="UP001153321">
    <property type="component" value="Chromosome 23"/>
</dbReference>
<evidence type="ECO:0000313" key="2">
    <source>
        <dbReference type="Proteomes" id="UP001153321"/>
    </source>
</evidence>
<protein>
    <submittedName>
        <fullName evidence="1">Uncharacterized protein</fullName>
    </submittedName>
</protein>
<reference evidence="1" key="1">
    <citation type="submission" date="2022-02" db="EMBL/GenBank/DDBJ databases">
        <authorList>
            <person name="King R."/>
        </authorList>
    </citation>
    <scope>NUCLEOTIDE SEQUENCE</scope>
</reference>